<dbReference type="AlphaFoldDB" id="A0A6M2DME6"/>
<dbReference type="EMBL" id="GIIL01003378">
    <property type="protein sequence ID" value="NOV47104.1"/>
    <property type="molecule type" value="Transcribed_RNA"/>
</dbReference>
<accession>A0A6M2DME6</accession>
<keyword evidence="1" id="KW-0418">Kinase</keyword>
<proteinExistence type="predicted"/>
<organism evidence="1">
    <name type="scientific">Xenopsylla cheopis</name>
    <name type="common">Oriental rat flea</name>
    <name type="synonym">Pulex cheopis</name>
    <dbReference type="NCBI Taxonomy" id="163159"/>
    <lineage>
        <taxon>Eukaryota</taxon>
        <taxon>Metazoa</taxon>
        <taxon>Ecdysozoa</taxon>
        <taxon>Arthropoda</taxon>
        <taxon>Hexapoda</taxon>
        <taxon>Insecta</taxon>
        <taxon>Pterygota</taxon>
        <taxon>Neoptera</taxon>
        <taxon>Endopterygota</taxon>
        <taxon>Siphonaptera</taxon>
        <taxon>Pulicidae</taxon>
        <taxon>Xenopsyllinae</taxon>
        <taxon>Xenopsylla</taxon>
    </lineage>
</organism>
<protein>
    <submittedName>
        <fullName evidence="1">Putative cyclin-dependent kinase 2-interacting protein pararge aegeria</fullName>
    </submittedName>
</protein>
<sequence>MSSTPIKSPKNENVSSPQLRTLEIKSPSSPVTLCHSKTAKDNIVQLNKLIHDWKELTLKSIKIIKSIYQIKAKSFDDETDWITELEALFISAEEAIASYDNIVCSMKIILNKFKALTKLCDENDILLITCTAESTEHIVQKIVERYEKELCVKRVIFGNIAHTADVSKLTMYTMGWEKEVHIENVSVDILRINLETK</sequence>
<dbReference type="GO" id="GO:0016301">
    <property type="term" value="F:kinase activity"/>
    <property type="evidence" value="ECO:0007669"/>
    <property type="project" value="UniProtKB-KW"/>
</dbReference>
<keyword evidence="1" id="KW-0808">Transferase</keyword>
<name>A0A6M2DME6_XENCH</name>
<reference evidence="1" key="1">
    <citation type="submission" date="2020-03" db="EMBL/GenBank/DDBJ databases">
        <title>Transcriptomic Profiling of the Digestive Tract of the Rat Flea, Xenopsylla cheopis, Following Blood Feeding and Infection with Yersinia pestis.</title>
        <authorList>
            <person name="Bland D.M."/>
            <person name="Martens C.A."/>
            <person name="Virtaneva K."/>
            <person name="Kanakabandi K."/>
            <person name="Long D."/>
            <person name="Rosenke R."/>
            <person name="Saturday G.A."/>
            <person name="Hoyt F.H."/>
            <person name="Bruno D.P."/>
            <person name="Ribeiro J.M.C."/>
            <person name="Hinnebusch J."/>
        </authorList>
    </citation>
    <scope>NUCLEOTIDE SEQUENCE</scope>
</reference>
<evidence type="ECO:0000313" key="1">
    <source>
        <dbReference type="EMBL" id="NOV47104.1"/>
    </source>
</evidence>